<evidence type="ECO:0000313" key="4">
    <source>
        <dbReference type="Proteomes" id="UP001596310"/>
    </source>
</evidence>
<dbReference type="Pfam" id="PF02371">
    <property type="entry name" value="Transposase_20"/>
    <property type="match status" value="1"/>
</dbReference>
<evidence type="ECO:0000259" key="2">
    <source>
        <dbReference type="Pfam" id="PF02371"/>
    </source>
</evidence>
<dbReference type="InterPro" id="IPR003346">
    <property type="entry name" value="Transposase_20"/>
</dbReference>
<dbReference type="EMBL" id="JBHSSM010000035">
    <property type="protein sequence ID" value="MFC6316336.1"/>
    <property type="molecule type" value="Genomic_DNA"/>
</dbReference>
<protein>
    <submittedName>
        <fullName evidence="3">IS110 family transposase</fullName>
    </submittedName>
</protein>
<dbReference type="InterPro" id="IPR002525">
    <property type="entry name" value="Transp_IS110-like_N"/>
</dbReference>
<name>A0ABW1UTJ4_9LACO</name>
<keyword evidence="4" id="KW-1185">Reference proteome</keyword>
<comment type="caution">
    <text evidence="3">The sequence shown here is derived from an EMBL/GenBank/DDBJ whole genome shotgun (WGS) entry which is preliminary data.</text>
</comment>
<evidence type="ECO:0000313" key="3">
    <source>
        <dbReference type="EMBL" id="MFC6316336.1"/>
    </source>
</evidence>
<dbReference type="NCBIfam" id="NF033542">
    <property type="entry name" value="transpos_IS110"/>
    <property type="match status" value="1"/>
</dbReference>
<proteinExistence type="predicted"/>
<accession>A0ABW1UTJ4</accession>
<dbReference type="InterPro" id="IPR047650">
    <property type="entry name" value="Transpos_IS110"/>
</dbReference>
<sequence length="403" mass="46115">MDTQIVFGVDVSKHKSNIAIVINGKVVDEFKITHTRDGFKRLDDALNHFKNPQVIFESSGVYSRTLRAFLQRNNWSYTEINPLAAKKDMDSFRHNKNDQLDAVALAQAMNQHHYAPTFQEQQIYSELRDMERSYQEFNEDIVRAKNRLHQKLQITFPEIEKFMSTTDSALYWHVVQQFSHPDLVLELTIADLSASLLNATPKNMSVLRATALAERLRNLALNSAPAVRKDAYAVTAVKQLAQEVERISEHKAEIIQQMETLAKSLPEFEILQSIPGFGVKTTVCVIAELGDIRRFHSANAINAYIGIDLIQYQSGDFEMAQHIRKRGNAYARKILFKTILNMISTSKYHPSNVSVAYEQKKQSSSAIRTKKIAIAAMSRLIRTIYHLIKYNELYDSKMFLAEL</sequence>
<evidence type="ECO:0000259" key="1">
    <source>
        <dbReference type="Pfam" id="PF01548"/>
    </source>
</evidence>
<feature type="domain" description="Transposase IS110-like N-terminal" evidence="1">
    <location>
        <begin position="8"/>
        <end position="157"/>
    </location>
</feature>
<reference evidence="4" key="1">
    <citation type="journal article" date="2019" name="Int. J. Syst. Evol. Microbiol.">
        <title>The Global Catalogue of Microorganisms (GCM) 10K type strain sequencing project: providing services to taxonomists for standard genome sequencing and annotation.</title>
        <authorList>
            <consortium name="The Broad Institute Genomics Platform"/>
            <consortium name="The Broad Institute Genome Sequencing Center for Infectious Disease"/>
            <person name="Wu L."/>
            <person name="Ma J."/>
        </authorList>
    </citation>
    <scope>NUCLEOTIDE SEQUENCE [LARGE SCALE GENOMIC DNA]</scope>
    <source>
        <strain evidence="4">CCM 8897</strain>
    </source>
</reference>
<dbReference type="Pfam" id="PF01548">
    <property type="entry name" value="DEDD_Tnp_IS110"/>
    <property type="match status" value="1"/>
</dbReference>
<dbReference type="RefSeq" id="WP_125602404.1">
    <property type="nucleotide sequence ID" value="NZ_JBHSSM010000035.1"/>
</dbReference>
<dbReference type="PANTHER" id="PTHR33055">
    <property type="entry name" value="TRANSPOSASE FOR INSERTION SEQUENCE ELEMENT IS1111A"/>
    <property type="match status" value="1"/>
</dbReference>
<feature type="domain" description="Transposase IS116/IS110/IS902 C-terminal" evidence="2">
    <location>
        <begin position="269"/>
        <end position="346"/>
    </location>
</feature>
<organism evidence="3 4">
    <name type="scientific">Lapidilactobacillus achengensis</name>
    <dbReference type="NCBI Taxonomy" id="2486000"/>
    <lineage>
        <taxon>Bacteria</taxon>
        <taxon>Bacillati</taxon>
        <taxon>Bacillota</taxon>
        <taxon>Bacilli</taxon>
        <taxon>Lactobacillales</taxon>
        <taxon>Lactobacillaceae</taxon>
        <taxon>Lapidilactobacillus</taxon>
    </lineage>
</organism>
<dbReference type="Proteomes" id="UP001596310">
    <property type="component" value="Unassembled WGS sequence"/>
</dbReference>
<gene>
    <name evidence="3" type="ORF">ACFQHW_12260</name>
</gene>